<organism evidence="2 3">
    <name type="scientific">Capra hircus</name>
    <name type="common">Goat</name>
    <dbReference type="NCBI Taxonomy" id="9925"/>
    <lineage>
        <taxon>Eukaryota</taxon>
        <taxon>Metazoa</taxon>
        <taxon>Chordata</taxon>
        <taxon>Craniata</taxon>
        <taxon>Vertebrata</taxon>
        <taxon>Euteleostomi</taxon>
        <taxon>Mammalia</taxon>
        <taxon>Eutheria</taxon>
        <taxon>Laurasiatheria</taxon>
        <taxon>Artiodactyla</taxon>
        <taxon>Ruminantia</taxon>
        <taxon>Pecora</taxon>
        <taxon>Bovidae</taxon>
        <taxon>Caprinae</taxon>
        <taxon>Capra</taxon>
    </lineage>
</organism>
<dbReference type="Proteomes" id="UP000291000">
    <property type="component" value="Chromosome 11"/>
</dbReference>
<dbReference type="Bgee" id="ENSCHIG00000022270">
    <property type="expression patterns" value="Expressed in fallopian tube and 16 other cell types or tissues"/>
</dbReference>
<keyword evidence="3" id="KW-1185">Reference proteome</keyword>
<evidence type="ECO:0000313" key="2">
    <source>
        <dbReference type="Ensembl" id="ENSCHIP00000025604.1"/>
    </source>
</evidence>
<evidence type="ECO:0008006" key="4">
    <source>
        <dbReference type="Google" id="ProtNLM"/>
    </source>
</evidence>
<dbReference type="Ensembl" id="ENSCHIT00000033466.1">
    <property type="protein sequence ID" value="ENSCHIP00000025604.1"/>
    <property type="gene ID" value="ENSCHIG00000022270.1"/>
</dbReference>
<feature type="region of interest" description="Disordered" evidence="1">
    <location>
        <begin position="436"/>
        <end position="456"/>
    </location>
</feature>
<proteinExistence type="predicted"/>
<feature type="compositionally biased region" description="Basic and acidic residues" evidence="1">
    <location>
        <begin position="436"/>
        <end position="451"/>
    </location>
</feature>
<sequence length="546" mass="61173">MWCLWGDLWLPGTQTACFHGSTRRKTAECTMVSQEPVKWQENAVPVTAPSIAAAISWVEKLPFELASSHTSRLEALLEAGKDEVIESIYYFVVGDVPEESKELLLQQALEIPCPVCTVSFNARGQGTIAFLKDLSAKTFGRFHAFAERTECVEFPAFPIKDGDSVITWNSRKLKGKLPPGAGVREDVFLIWREMEEAGSTLAQMRRLVAETPKTSVATTDHGGSHESNPEDTWDSEKWLQKYGLKAQKLSFYDVIADCSFRHADGVVDIKSKPGNESVQTSAIGSSTNTLSALQIAFADEETQVIYLLTDGRPDQSPEMVMDQVKVFQKIPIYTISFCYNDEIADGFLKDLASLTGGEFHSYNFGWKDPCTPEAVQNEDLTLLIKEMEQGRNDLEKVQGLYSESLVMDWWYNAEKDGDKHQKEICSMVSTPEKCAKPHADVKSSRMPKIPEDPSSQKIQRKKVLHAEPTKTSLLRSQLTTLKSSACSERRDRLSSSSSWNMPSDRVLQKCLQQPGSKSTAWRPRSSLSWMLCPWLPFLIAPPMSLF</sequence>
<dbReference type="PANTHER" id="PTHR46785">
    <property type="entry name" value="VON WILLEBRAND FACTOR A DOMAIN-CONTAINING PROTEIN 3B"/>
    <property type="match status" value="1"/>
</dbReference>
<accession>A0A452FMN0</accession>
<feature type="region of interest" description="Disordered" evidence="1">
    <location>
        <begin position="212"/>
        <end position="232"/>
    </location>
</feature>
<dbReference type="InterPro" id="IPR036465">
    <property type="entry name" value="vWFA_dom_sf"/>
</dbReference>
<protein>
    <recommendedName>
        <fullName evidence="4">VWFA domain-containing protein</fullName>
    </recommendedName>
</protein>
<dbReference type="CDD" id="cd00198">
    <property type="entry name" value="vWFA"/>
    <property type="match status" value="1"/>
</dbReference>
<reference evidence="2 3" key="1">
    <citation type="submission" date="2016-04" db="EMBL/GenBank/DDBJ databases">
        <title>Polished mammalian reference genomes with single-molecule sequencing and chromosome conformation capture applied to the Capra hircus genome.</title>
        <authorList>
            <person name="Bickhart D.M."/>
            <person name="Koren S."/>
            <person name="Rosen B."/>
            <person name="Hastie A."/>
            <person name="Liachko I."/>
            <person name="Sullivan S.T."/>
            <person name="Burton J."/>
            <person name="Sayre B.L."/>
            <person name="Huson H.J."/>
            <person name="Lee J."/>
            <person name="Lam E."/>
            <person name="Kelley C.M."/>
            <person name="Hutchison J.L."/>
            <person name="Zhou Y."/>
            <person name="Sun J."/>
            <person name="Crisa A."/>
            <person name="Schwartz J.C."/>
            <person name="Hammond J.A."/>
            <person name="Schroeder S.G."/>
            <person name="Liu G.E."/>
            <person name="Dunham M."/>
            <person name="Shendure J."/>
            <person name="Sonstegard T.S."/>
            <person name="Phillippy A.M."/>
            <person name="Van Tassell C.P."/>
            <person name="Smith T.P."/>
        </authorList>
    </citation>
    <scope>NUCLEOTIDE SEQUENCE [LARGE SCALE GENOMIC DNA]</scope>
</reference>
<feature type="compositionally biased region" description="Basic and acidic residues" evidence="1">
    <location>
        <begin position="222"/>
        <end position="232"/>
    </location>
</feature>
<dbReference type="AlphaFoldDB" id="A0A452FMN0"/>
<name>A0A452FMN0_CAPHI</name>
<dbReference type="EMBL" id="LWLT01000009">
    <property type="status" value="NOT_ANNOTATED_CDS"/>
    <property type="molecule type" value="Genomic_DNA"/>
</dbReference>
<evidence type="ECO:0000313" key="3">
    <source>
        <dbReference type="Proteomes" id="UP000291000"/>
    </source>
</evidence>
<dbReference type="GeneTree" id="ENSGT00940000157237"/>
<dbReference type="SUPFAM" id="SSF53300">
    <property type="entry name" value="vWA-like"/>
    <property type="match status" value="1"/>
</dbReference>
<dbReference type="Gene3D" id="3.40.50.410">
    <property type="entry name" value="von Willebrand factor, type A domain"/>
    <property type="match status" value="1"/>
</dbReference>
<reference evidence="2" key="3">
    <citation type="submission" date="2025-09" db="UniProtKB">
        <authorList>
            <consortium name="Ensembl"/>
        </authorList>
    </citation>
    <scope>IDENTIFICATION</scope>
</reference>
<reference evidence="2" key="2">
    <citation type="submission" date="2025-08" db="UniProtKB">
        <authorList>
            <consortium name="Ensembl"/>
        </authorList>
    </citation>
    <scope>IDENTIFICATION</scope>
</reference>
<evidence type="ECO:0000256" key="1">
    <source>
        <dbReference type="SAM" id="MobiDB-lite"/>
    </source>
</evidence>
<dbReference type="PANTHER" id="PTHR46785:SF1">
    <property type="entry name" value="VON WILLEBRAND FACTOR A DOMAIN-CONTAINING PROTEIN 3B"/>
    <property type="match status" value="1"/>
</dbReference>